<dbReference type="AlphaFoldDB" id="A0A0B0PBH4"/>
<reference evidence="2" key="1">
    <citation type="submission" date="2014-09" db="EMBL/GenBank/DDBJ databases">
        <authorList>
            <person name="Mudge J."/>
            <person name="Ramaraj T."/>
            <person name="Lindquist I.E."/>
            <person name="Bharti A.K."/>
            <person name="Sundararajan A."/>
            <person name="Cameron C.T."/>
            <person name="Woodward J.E."/>
            <person name="May G.D."/>
            <person name="Brubaker C."/>
            <person name="Broadhvest J."/>
            <person name="Wilkins T.A."/>
        </authorList>
    </citation>
    <scope>NUCLEOTIDE SEQUENCE</scope>
    <source>
        <strain evidence="2">cv. AKA8401</strain>
    </source>
</reference>
<evidence type="ECO:0000313" key="1">
    <source>
        <dbReference type="EMBL" id="KHG22162.1"/>
    </source>
</evidence>
<keyword evidence="2" id="KW-1185">Reference proteome</keyword>
<dbReference type="EMBL" id="KN420827">
    <property type="protein sequence ID" value="KHG22162.1"/>
    <property type="molecule type" value="Genomic_DNA"/>
</dbReference>
<evidence type="ECO:0000313" key="2">
    <source>
        <dbReference type="Proteomes" id="UP000032142"/>
    </source>
</evidence>
<accession>A0A0B0PBH4</accession>
<dbReference type="Proteomes" id="UP000032142">
    <property type="component" value="Unassembled WGS sequence"/>
</dbReference>
<sequence length="24" mass="2780">MSRTCIGLKIQCKTMSKTWHRVDG</sequence>
<proteinExistence type="predicted"/>
<organism evidence="1 2">
    <name type="scientific">Gossypium arboreum</name>
    <name type="common">Tree cotton</name>
    <name type="synonym">Gossypium nanking</name>
    <dbReference type="NCBI Taxonomy" id="29729"/>
    <lineage>
        <taxon>Eukaryota</taxon>
        <taxon>Viridiplantae</taxon>
        <taxon>Streptophyta</taxon>
        <taxon>Embryophyta</taxon>
        <taxon>Tracheophyta</taxon>
        <taxon>Spermatophyta</taxon>
        <taxon>Magnoliopsida</taxon>
        <taxon>eudicotyledons</taxon>
        <taxon>Gunneridae</taxon>
        <taxon>Pentapetalae</taxon>
        <taxon>rosids</taxon>
        <taxon>malvids</taxon>
        <taxon>Malvales</taxon>
        <taxon>Malvaceae</taxon>
        <taxon>Malvoideae</taxon>
        <taxon>Gossypium</taxon>
    </lineage>
</organism>
<name>A0A0B0PBH4_GOSAR</name>
<gene>
    <name evidence="1" type="ORF">F383_26992</name>
</gene>
<protein>
    <submittedName>
        <fullName evidence="1">Uncharacterized protein</fullName>
    </submittedName>
</protein>